<dbReference type="Gene3D" id="3.30.930.10">
    <property type="entry name" value="Bira Bifunctional Protein, Domain 2"/>
    <property type="match status" value="1"/>
</dbReference>
<evidence type="ECO:0000313" key="2">
    <source>
        <dbReference type="EMBL" id="EEZ61598.1"/>
    </source>
</evidence>
<dbReference type="PROSITE" id="PS51733">
    <property type="entry name" value="BPL_LPL_CATALYTIC"/>
    <property type="match status" value="1"/>
</dbReference>
<feature type="domain" description="BPL/LPL catalytic" evidence="1">
    <location>
        <begin position="1"/>
        <end position="185"/>
    </location>
</feature>
<dbReference type="InterPro" id="IPR004143">
    <property type="entry name" value="BPL_LPL_catalytic"/>
</dbReference>
<reference evidence="2" key="1">
    <citation type="submission" date="2009-10" db="EMBL/GenBank/DDBJ databases">
        <authorList>
            <person name="Weinstock G."/>
            <person name="Sodergren E."/>
            <person name="Clifton S."/>
            <person name="Fulton L."/>
            <person name="Fulton B."/>
            <person name="Courtney L."/>
            <person name="Fronick C."/>
            <person name="Harrison M."/>
            <person name="Strong C."/>
            <person name="Farmer C."/>
            <person name="Delahaunty K."/>
            <person name="Markovic C."/>
            <person name="Hall O."/>
            <person name="Minx P."/>
            <person name="Tomlinson C."/>
            <person name="Mitreva M."/>
            <person name="Nelson J."/>
            <person name="Hou S."/>
            <person name="Wollam A."/>
            <person name="Pepin K.H."/>
            <person name="Johnson M."/>
            <person name="Bhonagiri V."/>
            <person name="Nash W.E."/>
            <person name="Warren W."/>
            <person name="Chinwalla A."/>
            <person name="Mardis E.R."/>
            <person name="Wilson R.K."/>
        </authorList>
    </citation>
    <scope>NUCLEOTIDE SEQUENCE [LARGE SCALE GENOMIC DNA]</scope>
    <source>
        <strain evidence="2">ATCC 700122</strain>
    </source>
</reference>
<dbReference type="EMBL" id="ACUX02000006">
    <property type="protein sequence ID" value="EEZ61598.1"/>
    <property type="molecule type" value="Genomic_DNA"/>
</dbReference>
<evidence type="ECO:0000313" key="3">
    <source>
        <dbReference type="Proteomes" id="UP000006001"/>
    </source>
</evidence>
<keyword evidence="2" id="KW-0436">Ligase</keyword>
<evidence type="ECO:0000259" key="1">
    <source>
        <dbReference type="PROSITE" id="PS51733"/>
    </source>
</evidence>
<dbReference type="HOGENOM" id="CLU_051096_3_0_11"/>
<dbReference type="eggNOG" id="COG0340">
    <property type="taxonomic scope" value="Bacteria"/>
</dbReference>
<dbReference type="SUPFAM" id="SSF55681">
    <property type="entry name" value="Class II aaRS and biotin synthetases"/>
    <property type="match status" value="1"/>
</dbReference>
<dbReference type="RefSeq" id="WP_006362195.1">
    <property type="nucleotide sequence ID" value="NZ_GG700630.1"/>
</dbReference>
<keyword evidence="3" id="KW-1185">Reference proteome</keyword>
<comment type="caution">
    <text evidence="2">The sequence shown here is derived from an EMBL/GenBank/DDBJ whole genome shotgun (WGS) entry which is preliminary data.</text>
</comment>
<proteinExistence type="predicted"/>
<protein>
    <submittedName>
        <fullName evidence="2">Biotin--[acetyl-CoA-carboxylase] ligase</fullName>
    </submittedName>
</protein>
<dbReference type="GO" id="GO:0005737">
    <property type="term" value="C:cytoplasm"/>
    <property type="evidence" value="ECO:0007669"/>
    <property type="project" value="TreeGrafter"/>
</dbReference>
<dbReference type="InterPro" id="IPR045864">
    <property type="entry name" value="aa-tRNA-synth_II/BPL/LPL"/>
</dbReference>
<name>D0WGI5_SLAES</name>
<dbReference type="Pfam" id="PF03099">
    <property type="entry name" value="BPL_LplA_LipB"/>
    <property type="match status" value="1"/>
</dbReference>
<dbReference type="STRING" id="649764.HMPREF0762_00939"/>
<dbReference type="GO" id="GO:0004077">
    <property type="term" value="F:biotin--[biotin carboxyl-carrier protein] ligase activity"/>
    <property type="evidence" value="ECO:0007669"/>
    <property type="project" value="TreeGrafter"/>
</dbReference>
<dbReference type="AlphaFoldDB" id="D0WGI5"/>
<sequence length="191" mass="20585">MRFRVTWKGTTASTNDDVWALARAGEPAGACVASFAQESGRGTWKRVWESPRGGLYFSFLLRPRTPQAIWPESSILLAQTCAQVIRDFCGVADGIVRVKPKNDVVCDAGKLAGISLEARDGCLNVGCGTNVFKPEGGIRTDGRNVPAYLEDLCVQGARGTLGPFSEETIEGLLDAYLSAIGRLIDVRSDVF</sequence>
<accession>D0WGI5</accession>
<gene>
    <name evidence="2" type="ORF">HMPREF0762_00939</name>
</gene>
<dbReference type="GeneID" id="85007501"/>
<dbReference type="PANTHER" id="PTHR12835">
    <property type="entry name" value="BIOTIN PROTEIN LIGASE"/>
    <property type="match status" value="1"/>
</dbReference>
<dbReference type="Proteomes" id="UP000006001">
    <property type="component" value="Unassembled WGS sequence"/>
</dbReference>
<dbReference type="PANTHER" id="PTHR12835:SF5">
    <property type="entry name" value="BIOTIN--PROTEIN LIGASE"/>
    <property type="match status" value="1"/>
</dbReference>
<organism evidence="2 3">
    <name type="scientific">Slackia exigua (strain ATCC 700122 / DSM 15923 / CIP 105133 / JCM 11022 / KCTC 5966 / S-7)</name>
    <dbReference type="NCBI Taxonomy" id="649764"/>
    <lineage>
        <taxon>Bacteria</taxon>
        <taxon>Bacillati</taxon>
        <taxon>Actinomycetota</taxon>
        <taxon>Coriobacteriia</taxon>
        <taxon>Eggerthellales</taxon>
        <taxon>Eggerthellaceae</taxon>
        <taxon>Slackia</taxon>
    </lineage>
</organism>